<accession>A0A6J7IME1</accession>
<organism evidence="3">
    <name type="scientific">freshwater metagenome</name>
    <dbReference type="NCBI Taxonomy" id="449393"/>
    <lineage>
        <taxon>unclassified sequences</taxon>
        <taxon>metagenomes</taxon>
        <taxon>ecological metagenomes</taxon>
    </lineage>
</organism>
<dbReference type="PANTHER" id="PTHR33371">
    <property type="entry name" value="INTERMEMBRANE PHOSPHOLIPID TRANSPORT SYSTEM BINDING PROTEIN MLAD-RELATED"/>
    <property type="match status" value="1"/>
</dbReference>
<protein>
    <submittedName>
        <fullName evidence="3">Unannotated protein</fullName>
    </submittedName>
</protein>
<feature type="transmembrane region" description="Helical" evidence="1">
    <location>
        <begin position="12"/>
        <end position="29"/>
    </location>
</feature>
<keyword evidence="1" id="KW-1133">Transmembrane helix</keyword>
<dbReference type="AlphaFoldDB" id="A0A6J7IME1"/>
<dbReference type="InterPro" id="IPR003399">
    <property type="entry name" value="Mce/MlaD"/>
</dbReference>
<dbReference type="Pfam" id="PF02470">
    <property type="entry name" value="MlaD"/>
    <property type="match status" value="1"/>
</dbReference>
<sequence length="452" mass="48671">MRGLRTHAGEAAFLVGLMVVALLVGGYIFSNQNVTPPSWAPIVGEDYYRVDARFENANGVMPGQGQAVTIAGVNVGKVESVRLDRGQAVVRLRLEERYASRVRPDATVLLRPKTPLKDMVVQLEPGTREAGAPLKDGSTINVDRTAPDVNFDEIIAKLDVDTRAQLAALLGDAGTAIGGPGGRALARALRRFEPLSRQGARATRLLAQRGSMTRRLVTNIGRITSELGSTDAQLAAFIRANEAVFARFAAQNRNLGETVRLLPATLRESTAALEKAGRLSTTLAGGLPRLRPATRSLAPSLRQVGPLFAETRPVLEKQLRPFARDAQPVARRLAPGVRDLRTAVPPLRTTTKVLNNVVDAAAYDPAGTGVGQQSYLFYLPWAAHNTNSALSTQDAVGPIRRTILLFNCGTQQLLDNYTNPAARSDSPYLKTIIDLLNPPLKADNCPQGTETK</sequence>
<evidence type="ECO:0000259" key="2">
    <source>
        <dbReference type="Pfam" id="PF02470"/>
    </source>
</evidence>
<name>A0A6J7IME1_9ZZZZ</name>
<proteinExistence type="predicted"/>
<gene>
    <name evidence="3" type="ORF">UFOPK3564_02423</name>
</gene>
<dbReference type="InterPro" id="IPR052336">
    <property type="entry name" value="MlaD_Phospholipid_Transporter"/>
</dbReference>
<evidence type="ECO:0000313" key="3">
    <source>
        <dbReference type="EMBL" id="CAB4931980.1"/>
    </source>
</evidence>
<feature type="domain" description="Mce/MlaD" evidence="2">
    <location>
        <begin position="47"/>
        <end position="126"/>
    </location>
</feature>
<dbReference type="EMBL" id="CAFBMK010000170">
    <property type="protein sequence ID" value="CAB4931980.1"/>
    <property type="molecule type" value="Genomic_DNA"/>
</dbReference>
<reference evidence="3" key="1">
    <citation type="submission" date="2020-05" db="EMBL/GenBank/DDBJ databases">
        <authorList>
            <person name="Chiriac C."/>
            <person name="Salcher M."/>
            <person name="Ghai R."/>
            <person name="Kavagutti S V."/>
        </authorList>
    </citation>
    <scope>NUCLEOTIDE SEQUENCE</scope>
</reference>
<dbReference type="PANTHER" id="PTHR33371:SF4">
    <property type="entry name" value="INTERMEMBRANE PHOSPHOLIPID TRANSPORT SYSTEM BINDING PROTEIN MLAD"/>
    <property type="match status" value="1"/>
</dbReference>
<keyword evidence="1" id="KW-0472">Membrane</keyword>
<keyword evidence="1" id="KW-0812">Transmembrane</keyword>
<evidence type="ECO:0000256" key="1">
    <source>
        <dbReference type="SAM" id="Phobius"/>
    </source>
</evidence>